<organism evidence="10 11">
    <name type="scientific">Tepidimonas aquatica</name>
    <dbReference type="NCBI Taxonomy" id="247482"/>
    <lineage>
        <taxon>Bacteria</taxon>
        <taxon>Pseudomonadati</taxon>
        <taxon>Pseudomonadota</taxon>
        <taxon>Betaproteobacteria</taxon>
        <taxon>Burkholderiales</taxon>
        <taxon>Tepidimonas</taxon>
    </lineage>
</organism>
<accession>A0A554WVI0</accession>
<feature type="transmembrane region" description="Helical" evidence="8">
    <location>
        <begin position="231"/>
        <end position="248"/>
    </location>
</feature>
<keyword evidence="3 10" id="KW-0808">Transferase</keyword>
<evidence type="ECO:0000256" key="2">
    <source>
        <dbReference type="ARBA" id="ARBA00022676"/>
    </source>
</evidence>
<evidence type="ECO:0000256" key="5">
    <source>
        <dbReference type="ARBA" id="ARBA00022985"/>
    </source>
</evidence>
<keyword evidence="11" id="KW-1185">Reference proteome</keyword>
<feature type="transmembrane region" description="Helical" evidence="8">
    <location>
        <begin position="254"/>
        <end position="276"/>
    </location>
</feature>
<dbReference type="GO" id="GO:0005886">
    <property type="term" value="C:plasma membrane"/>
    <property type="evidence" value="ECO:0007669"/>
    <property type="project" value="TreeGrafter"/>
</dbReference>
<dbReference type="PANTHER" id="PTHR48090">
    <property type="entry name" value="UNDECAPRENYL-PHOSPHATE 4-DEOXY-4-FORMAMIDO-L-ARABINOSE TRANSFERASE-RELATED"/>
    <property type="match status" value="1"/>
</dbReference>
<evidence type="ECO:0000313" key="10">
    <source>
        <dbReference type="EMBL" id="TSE27582.1"/>
    </source>
</evidence>
<dbReference type="Gene3D" id="3.90.550.10">
    <property type="entry name" value="Spore Coat Polysaccharide Biosynthesis Protein SpsA, Chain A"/>
    <property type="match status" value="1"/>
</dbReference>
<evidence type="ECO:0000256" key="3">
    <source>
        <dbReference type="ARBA" id="ARBA00022679"/>
    </source>
</evidence>
<dbReference type="InterPro" id="IPR001173">
    <property type="entry name" value="Glyco_trans_2-like"/>
</dbReference>
<dbReference type="GO" id="GO:0009103">
    <property type="term" value="P:lipopolysaccharide biosynthetic process"/>
    <property type="evidence" value="ECO:0007669"/>
    <property type="project" value="UniProtKB-KW"/>
</dbReference>
<name>A0A554WVI0_9BURK</name>
<reference evidence="10 11" key="1">
    <citation type="submission" date="2019-07" db="EMBL/GenBank/DDBJ databases">
        <title>Tepidimonas aquatica CLN-1 draft genome.</title>
        <authorList>
            <person name="Da Costa M.S."/>
            <person name="Froufe H.J.C."/>
            <person name="Egas C."/>
            <person name="Albuquerque L."/>
        </authorList>
    </citation>
    <scope>NUCLEOTIDE SEQUENCE [LARGE SCALE GENOMIC DNA]</scope>
    <source>
        <strain evidence="10 11">CLN-1</strain>
    </source>
</reference>
<dbReference type="InterPro" id="IPR029044">
    <property type="entry name" value="Nucleotide-diphossugar_trans"/>
</dbReference>
<evidence type="ECO:0000313" key="11">
    <source>
        <dbReference type="Proteomes" id="UP000318554"/>
    </source>
</evidence>
<dbReference type="EC" id="2.4.1.-" evidence="10"/>
<dbReference type="Proteomes" id="UP000318554">
    <property type="component" value="Unassembled WGS sequence"/>
</dbReference>
<evidence type="ECO:0000256" key="7">
    <source>
        <dbReference type="ARBA" id="ARBA00023136"/>
    </source>
</evidence>
<protein>
    <submittedName>
        <fullName evidence="10">Dodecaprenyl-phosphate galacturonate synthase</fullName>
        <ecNumber evidence="10">2.4.1.-</ecNumber>
    </submittedName>
</protein>
<evidence type="ECO:0000259" key="9">
    <source>
        <dbReference type="Pfam" id="PF00535"/>
    </source>
</evidence>
<evidence type="ECO:0000256" key="8">
    <source>
        <dbReference type="SAM" id="Phobius"/>
    </source>
</evidence>
<dbReference type="CDD" id="cd04187">
    <property type="entry name" value="DPM1_like_bac"/>
    <property type="match status" value="1"/>
</dbReference>
<keyword evidence="5" id="KW-0448">Lipopolysaccharide biosynthesis</keyword>
<dbReference type="EMBL" id="VJNA01000003">
    <property type="protein sequence ID" value="TSE27582.1"/>
    <property type="molecule type" value="Genomic_DNA"/>
</dbReference>
<proteinExistence type="predicted"/>
<keyword evidence="2 10" id="KW-0328">Glycosyltransferase</keyword>
<dbReference type="SUPFAM" id="SSF53448">
    <property type="entry name" value="Nucleotide-diphospho-sugar transferases"/>
    <property type="match status" value="1"/>
</dbReference>
<dbReference type="PANTHER" id="PTHR48090:SF3">
    <property type="entry name" value="UNDECAPRENYL-PHOSPHATE 4-DEOXY-4-FORMAMIDO-L-ARABINOSE TRANSFERASE"/>
    <property type="match status" value="1"/>
</dbReference>
<dbReference type="RefSeq" id="WP_246094573.1">
    <property type="nucleotide sequence ID" value="NZ_VJNA01000003.1"/>
</dbReference>
<dbReference type="GO" id="GO:0016757">
    <property type="term" value="F:glycosyltransferase activity"/>
    <property type="evidence" value="ECO:0007669"/>
    <property type="project" value="UniProtKB-KW"/>
</dbReference>
<keyword evidence="6 8" id="KW-1133">Transmembrane helix</keyword>
<evidence type="ECO:0000256" key="4">
    <source>
        <dbReference type="ARBA" id="ARBA00022692"/>
    </source>
</evidence>
<evidence type="ECO:0000256" key="1">
    <source>
        <dbReference type="ARBA" id="ARBA00022475"/>
    </source>
</evidence>
<dbReference type="AlphaFoldDB" id="A0A554WVI0"/>
<feature type="transmembrane region" description="Helical" evidence="8">
    <location>
        <begin position="288"/>
        <end position="307"/>
    </location>
</feature>
<feature type="domain" description="Glycosyltransferase 2-like" evidence="9">
    <location>
        <begin position="23"/>
        <end position="188"/>
    </location>
</feature>
<dbReference type="InterPro" id="IPR050256">
    <property type="entry name" value="Glycosyltransferase_2"/>
</dbReference>
<keyword evidence="4 8" id="KW-0812">Transmembrane</keyword>
<keyword evidence="1" id="KW-1003">Cell membrane</keyword>
<comment type="caution">
    <text evidence="10">The sequence shown here is derived from an EMBL/GenBank/DDBJ whole genome shotgun (WGS) entry which is preliminary data.</text>
</comment>
<keyword evidence="7 8" id="KW-0472">Membrane</keyword>
<gene>
    <name evidence="10" type="primary">rgtE</name>
    <name evidence="10" type="ORF">Taqua_00313</name>
</gene>
<dbReference type="Pfam" id="PF00535">
    <property type="entry name" value="Glycos_transf_2"/>
    <property type="match status" value="1"/>
</dbReference>
<evidence type="ECO:0000256" key="6">
    <source>
        <dbReference type="ARBA" id="ARBA00022989"/>
    </source>
</evidence>
<sequence length="339" mass="38083">MPSEVMPNANPPPSTAQGVPDVSIVVPVYHERDNLRELVERVQQALGPTPWSFELICVDDGSTDDSALILAELARRHAWLRPVVLARNYGQSTALQAGFERARGRYIVTLDGDLQNDPDDIPALIERLERDPEVDVISGWRHQRQDKALSRKLPSVLANRLISWATRVPLHDYGCALKAYRREIIERIRLYGELHRFIPSLAREAGARIVEVPVRHHPRTRGQSKYGIDRTFRVILDLVLIVFFLRYRQRPLHAFGGLGLWLLTPGLLILTYLLGVKLMGDDIGNRPLLLAGVMMVLMGVQLVVAGLTGELLIRIYHEGAARPQYHTRPLPAPGNPACD</sequence>